<dbReference type="InterPro" id="IPR009060">
    <property type="entry name" value="UBA-like_sf"/>
</dbReference>
<dbReference type="AlphaFoldDB" id="A0A0L1IGT1"/>
<feature type="domain" description="UBA" evidence="2">
    <location>
        <begin position="1"/>
        <end position="43"/>
    </location>
</feature>
<dbReference type="PANTHER" id="PTHR46713">
    <property type="entry name" value="F13M7.16 PROTEIN"/>
    <property type="match status" value="1"/>
</dbReference>
<dbReference type="Pfam" id="PF22562">
    <property type="entry name" value="UBA_7"/>
    <property type="match status" value="1"/>
</dbReference>
<dbReference type="SUPFAM" id="SSF46934">
    <property type="entry name" value="UBA-like"/>
    <property type="match status" value="1"/>
</dbReference>
<reference evidence="4" key="1">
    <citation type="submission" date="2015-07" db="EMBL/GenBank/DDBJ databases">
        <title>Annotation of Plasmodium falciparum IGH-CR14.</title>
        <authorList>
            <consortium name="The Broad Institute Genome Sequencing Platform"/>
            <person name="Volkman S.K."/>
            <person name="Neafsey D.E."/>
            <person name="Dash A.P."/>
            <person name="Chitnis C.E."/>
            <person name="Hartl D.L."/>
            <person name="Young S.K."/>
            <person name="Zeng Q."/>
            <person name="Koehrsen M."/>
            <person name="Alvarado L."/>
            <person name="Berlin A."/>
            <person name="Borenstein D."/>
            <person name="Chapman S.B."/>
            <person name="Chen Z."/>
            <person name="Engels R."/>
            <person name="Freedman E."/>
            <person name="Gellesch M."/>
            <person name="Goldberg J."/>
            <person name="Griggs A."/>
            <person name="Gujja S."/>
            <person name="Heilman E.R."/>
            <person name="Heiman D.I."/>
            <person name="Howarth C."/>
            <person name="Jen D."/>
            <person name="Larson L."/>
            <person name="Mehta T."/>
            <person name="Neiman D."/>
            <person name="Park D."/>
            <person name="Pearson M."/>
            <person name="Roberts A."/>
            <person name="Saif S."/>
            <person name="Shea T."/>
            <person name="Shenoy N."/>
            <person name="Sisk P."/>
            <person name="Stolte C."/>
            <person name="Sykes S."/>
            <person name="Walk T."/>
            <person name="White J."/>
            <person name="Yandava C."/>
            <person name="Haas B."/>
            <person name="Henn M.R."/>
            <person name="Nusbaum C."/>
            <person name="Birren B."/>
        </authorList>
    </citation>
    <scope>NUCLEOTIDE SEQUENCE [LARGE SCALE GENOMIC DNA]</scope>
    <source>
        <strain evidence="4">IGH-CR14</strain>
    </source>
</reference>
<protein>
    <recommendedName>
        <fullName evidence="2">UBA domain-containing protein</fullName>
    </recommendedName>
</protein>
<evidence type="ECO:0000313" key="4">
    <source>
        <dbReference type="Proteomes" id="UP000054562"/>
    </source>
</evidence>
<feature type="compositionally biased region" description="Basic and acidic residues" evidence="1">
    <location>
        <begin position="90"/>
        <end position="115"/>
    </location>
</feature>
<feature type="region of interest" description="Disordered" evidence="1">
    <location>
        <begin position="47"/>
        <end position="115"/>
    </location>
</feature>
<dbReference type="PANTHER" id="PTHR46713:SF1">
    <property type="entry name" value="F13M7.16 PROTEIN"/>
    <property type="match status" value="1"/>
</dbReference>
<organism evidence="3 4">
    <name type="scientific">Plasmodium falciparum IGH-CR14</name>
    <dbReference type="NCBI Taxonomy" id="580059"/>
    <lineage>
        <taxon>Eukaryota</taxon>
        <taxon>Sar</taxon>
        <taxon>Alveolata</taxon>
        <taxon>Apicomplexa</taxon>
        <taxon>Aconoidasida</taxon>
        <taxon>Haemosporida</taxon>
        <taxon>Plasmodiidae</taxon>
        <taxon>Plasmodium</taxon>
        <taxon>Plasmodium (Laverania)</taxon>
    </lineage>
</organism>
<evidence type="ECO:0000313" key="3">
    <source>
        <dbReference type="EMBL" id="KNG78839.1"/>
    </source>
</evidence>
<gene>
    <name evidence="3" type="ORF">PFMG_04956</name>
</gene>
<dbReference type="Gene3D" id="1.10.8.10">
    <property type="entry name" value="DNA helicase RuvA subunit, C-terminal domain"/>
    <property type="match status" value="1"/>
</dbReference>
<dbReference type="EMBL" id="GG665748">
    <property type="protein sequence ID" value="KNG78839.1"/>
    <property type="molecule type" value="Genomic_DNA"/>
</dbReference>
<name>A0A0L1IGT1_PLAFA</name>
<feature type="non-terminal residue" evidence="3">
    <location>
        <position position="115"/>
    </location>
</feature>
<dbReference type="InterPro" id="IPR015940">
    <property type="entry name" value="UBA"/>
</dbReference>
<sequence>MDEENKLVEQLVEMGYSKEISQKVIQKSGAKTIEDAISWIELLDETENMTDEELKDVNTKDEEKGDSFKNKEKLKSENDMDENNITSCEKMSKLSPEEAQTKKLRITKENSRKEI</sequence>
<dbReference type="CDD" id="cd14322">
    <property type="entry name" value="UBA_LATS"/>
    <property type="match status" value="1"/>
</dbReference>
<dbReference type="Proteomes" id="UP000054562">
    <property type="component" value="Unassembled WGS sequence"/>
</dbReference>
<reference evidence="4" key="2">
    <citation type="submission" date="2015-07" db="EMBL/GenBank/DDBJ databases">
        <title>The genome sequence of Plasmodium falciparum IGH-CR14.</title>
        <authorList>
            <consortium name="The Broad Institute Genome Sequencing Platform"/>
            <person name="Volkman S.K."/>
            <person name="Neafsey D.E."/>
            <person name="Dash A.P."/>
            <person name="Chitnis C.E."/>
            <person name="Hartl D.L."/>
            <person name="Young S.K."/>
            <person name="Kodira C.D."/>
            <person name="Zeng Q."/>
            <person name="Koehrsen M."/>
            <person name="Godfrey P."/>
            <person name="Alvarado L."/>
            <person name="Berlin A."/>
            <person name="Borenstein D."/>
            <person name="Chen Z."/>
            <person name="Engels R."/>
            <person name="Freedman E."/>
            <person name="Gellesch M."/>
            <person name="Goldberg J."/>
            <person name="Griggs A."/>
            <person name="Gujja S."/>
            <person name="Heiman D."/>
            <person name="Hepburn T."/>
            <person name="Howarth C."/>
            <person name="Jen D."/>
            <person name="Larson L."/>
            <person name="Lewis B."/>
            <person name="Mehta T."/>
            <person name="Park D."/>
            <person name="Pearson M."/>
            <person name="Roberts A."/>
            <person name="Saif S."/>
            <person name="Shea T."/>
            <person name="Shenoy N."/>
            <person name="Sisk P."/>
            <person name="Stolte C."/>
            <person name="Sykes S."/>
            <person name="Walk T."/>
            <person name="White J."/>
            <person name="Yandava C."/>
            <person name="Wirth D.F."/>
            <person name="Nusbaum C."/>
            <person name="Birren B."/>
        </authorList>
    </citation>
    <scope>NUCLEOTIDE SEQUENCE [LARGE SCALE GENOMIC DNA]</scope>
    <source>
        <strain evidence="4">IGH-CR14</strain>
    </source>
</reference>
<dbReference type="OrthoDB" id="336240at2759"/>
<dbReference type="PROSITE" id="PS50030">
    <property type="entry name" value="UBA"/>
    <property type="match status" value="1"/>
</dbReference>
<evidence type="ECO:0000259" key="2">
    <source>
        <dbReference type="PROSITE" id="PS50030"/>
    </source>
</evidence>
<evidence type="ECO:0000256" key="1">
    <source>
        <dbReference type="SAM" id="MobiDB-lite"/>
    </source>
</evidence>
<proteinExistence type="predicted"/>
<accession>A0A0L1IGT1</accession>
<feature type="compositionally biased region" description="Basic and acidic residues" evidence="1">
    <location>
        <begin position="55"/>
        <end position="78"/>
    </location>
</feature>